<name>S8E3E6_9LAMI</name>
<protein>
    <submittedName>
        <fullName evidence="1">Uncharacterized protein</fullName>
    </submittedName>
</protein>
<keyword evidence="2" id="KW-1185">Reference proteome</keyword>
<dbReference type="InterPro" id="IPR025322">
    <property type="entry name" value="PADRE_dom"/>
</dbReference>
<dbReference type="Proteomes" id="UP000015453">
    <property type="component" value="Unassembled WGS sequence"/>
</dbReference>
<dbReference type="EMBL" id="AUSU01003477">
    <property type="protein sequence ID" value="EPS66797.1"/>
    <property type="molecule type" value="Genomic_DNA"/>
</dbReference>
<dbReference type="OrthoDB" id="652082at2759"/>
<organism evidence="1 2">
    <name type="scientific">Genlisea aurea</name>
    <dbReference type="NCBI Taxonomy" id="192259"/>
    <lineage>
        <taxon>Eukaryota</taxon>
        <taxon>Viridiplantae</taxon>
        <taxon>Streptophyta</taxon>
        <taxon>Embryophyta</taxon>
        <taxon>Tracheophyta</taxon>
        <taxon>Spermatophyta</taxon>
        <taxon>Magnoliopsida</taxon>
        <taxon>eudicotyledons</taxon>
        <taxon>Gunneridae</taxon>
        <taxon>Pentapetalae</taxon>
        <taxon>asterids</taxon>
        <taxon>lamiids</taxon>
        <taxon>Lamiales</taxon>
        <taxon>Lentibulariaceae</taxon>
        <taxon>Genlisea</taxon>
    </lineage>
</organism>
<dbReference type="PANTHER" id="PTHR33052">
    <property type="entry name" value="DUF4228 DOMAIN PROTEIN-RELATED"/>
    <property type="match status" value="1"/>
</dbReference>
<evidence type="ECO:0000313" key="1">
    <source>
        <dbReference type="EMBL" id="EPS66797.1"/>
    </source>
</evidence>
<feature type="non-terminal residue" evidence="1">
    <location>
        <position position="1"/>
    </location>
</feature>
<dbReference type="AlphaFoldDB" id="S8E3E6"/>
<dbReference type="Pfam" id="PF14009">
    <property type="entry name" value="PADRE"/>
    <property type="match status" value="1"/>
</dbReference>
<gene>
    <name evidence="1" type="ORF">M569_07982</name>
</gene>
<reference evidence="1 2" key="1">
    <citation type="journal article" date="2013" name="BMC Genomics">
        <title>The miniature genome of a carnivorous plant Genlisea aurea contains a low number of genes and short non-coding sequences.</title>
        <authorList>
            <person name="Leushkin E.V."/>
            <person name="Sutormin R.A."/>
            <person name="Nabieva E.R."/>
            <person name="Penin A.A."/>
            <person name="Kondrashov A.S."/>
            <person name="Logacheva M.D."/>
        </authorList>
    </citation>
    <scope>NUCLEOTIDE SEQUENCE [LARGE SCALE GENOMIC DNA]</scope>
</reference>
<accession>S8E3E6</accession>
<evidence type="ECO:0000313" key="2">
    <source>
        <dbReference type="Proteomes" id="UP000015453"/>
    </source>
</evidence>
<sequence>FHRISCIQHLLPPPSPEEEEDDDHVDNNPAAIRLIKSDGAVTTYRRPVRVRDLMEEFPKHMVCRSDAFFIGRKTPPLSADYRLRNGECYFLLPNAFFQSAVSFAAFFRSRSSHPFDVERTASGGLRIKLKDPVTREAEESGRRLCDSPQLRREYDLLVGSLRRRHWKPKLQTISEKK</sequence>
<comment type="caution">
    <text evidence="1">The sequence shown here is derived from an EMBL/GenBank/DDBJ whole genome shotgun (WGS) entry which is preliminary data.</text>
</comment>
<feature type="non-terminal residue" evidence="1">
    <location>
        <position position="177"/>
    </location>
</feature>
<proteinExistence type="predicted"/>